<dbReference type="PANTHER" id="PTHR47739:SF1">
    <property type="entry name" value="TRNA1(VAL) (ADENINE(37)-N6)-METHYLTRANSFERASE"/>
    <property type="match status" value="1"/>
</dbReference>
<keyword evidence="2" id="KW-0489">Methyltransferase</keyword>
<gene>
    <name evidence="2" type="ORF">NCTC13150_00081</name>
</gene>
<dbReference type="InterPro" id="IPR029063">
    <property type="entry name" value="SAM-dependent_MTases_sf"/>
</dbReference>
<accession>A0A8H2QX05</accession>
<feature type="domain" description="Methyltransferase small" evidence="1">
    <location>
        <begin position="10"/>
        <end position="154"/>
    </location>
</feature>
<dbReference type="InterPro" id="IPR050210">
    <property type="entry name" value="tRNA_Adenine-N(6)_MTase"/>
</dbReference>
<evidence type="ECO:0000259" key="1">
    <source>
        <dbReference type="Pfam" id="PF05175"/>
    </source>
</evidence>
<dbReference type="GO" id="GO:0032259">
    <property type="term" value="P:methylation"/>
    <property type="evidence" value="ECO:0007669"/>
    <property type="project" value="UniProtKB-KW"/>
</dbReference>
<keyword evidence="2" id="KW-0808">Transferase</keyword>
<protein>
    <submittedName>
        <fullName evidence="2">Putative methyltransferase</fullName>
    </submittedName>
</protein>
<sequence length="224" mass="25251">MDTVPGTAYKIAQGPGAFSYSIDSLFLSYFARAKGRVLDLGCGPGILYFRSLNPDLKSYTGLDINPQALDYFRESLAYNGLGREVRLEEKSLEDFHEPGAYETVLCNPPYYQNYLRTENSEKNWAKHEGDLGLRDFILKGAQSLRPLGSLYLVLPADRLVDAMVFCRQGGAEPKGLQFLSKKSQGQAHWFCLEARKNAKPHLRVDPDLNLQDHRDLIYSGPRNL</sequence>
<dbReference type="PANTHER" id="PTHR47739">
    <property type="entry name" value="TRNA1(VAL) (ADENINE(37)-N6)-METHYLTRANSFERASE"/>
    <property type="match status" value="1"/>
</dbReference>
<proteinExistence type="predicted"/>
<dbReference type="RefSeq" id="WP_131747934.1">
    <property type="nucleotide sequence ID" value="NZ_CAACYI010000001.1"/>
</dbReference>
<evidence type="ECO:0000313" key="3">
    <source>
        <dbReference type="Proteomes" id="UP000377798"/>
    </source>
</evidence>
<evidence type="ECO:0000313" key="2">
    <source>
        <dbReference type="EMBL" id="VFB15582.1"/>
    </source>
</evidence>
<dbReference type="CDD" id="cd02440">
    <property type="entry name" value="AdoMet_MTases"/>
    <property type="match status" value="1"/>
</dbReference>
<dbReference type="EMBL" id="CAACYI010000001">
    <property type="protein sequence ID" value="VFB15582.1"/>
    <property type="molecule type" value="Genomic_DNA"/>
</dbReference>
<dbReference type="InterPro" id="IPR007848">
    <property type="entry name" value="Small_mtfrase_dom"/>
</dbReference>
<dbReference type="Proteomes" id="UP000377798">
    <property type="component" value="Unassembled WGS sequence"/>
</dbReference>
<keyword evidence="3" id="KW-1185">Reference proteome</keyword>
<dbReference type="Pfam" id="PF05175">
    <property type="entry name" value="MTS"/>
    <property type="match status" value="1"/>
</dbReference>
<dbReference type="GO" id="GO:0008168">
    <property type="term" value="F:methyltransferase activity"/>
    <property type="evidence" value="ECO:0007669"/>
    <property type="project" value="UniProtKB-KW"/>
</dbReference>
<dbReference type="AlphaFoldDB" id="A0A8H2QX05"/>
<reference evidence="2 3" key="1">
    <citation type="submission" date="2019-02" db="EMBL/GenBank/DDBJ databases">
        <authorList>
            <consortium name="Pathogen Informatics"/>
        </authorList>
    </citation>
    <scope>NUCLEOTIDE SEQUENCE [LARGE SCALE GENOMIC DNA]</scope>
    <source>
        <strain evidence="2 3">3012STDY7089603</strain>
    </source>
</reference>
<dbReference type="SUPFAM" id="SSF53335">
    <property type="entry name" value="S-adenosyl-L-methionine-dependent methyltransferases"/>
    <property type="match status" value="1"/>
</dbReference>
<organism evidence="2 3">
    <name type="scientific">Urinicoccus massiliensis</name>
    <dbReference type="NCBI Taxonomy" id="1723382"/>
    <lineage>
        <taxon>Bacteria</taxon>
        <taxon>Bacillati</taxon>
        <taxon>Bacillota</taxon>
        <taxon>Tissierellia</taxon>
        <taxon>Tissierellales</taxon>
        <taxon>Peptoniphilaceae</taxon>
        <taxon>Urinicoccus</taxon>
    </lineage>
</organism>
<dbReference type="Gene3D" id="3.40.50.150">
    <property type="entry name" value="Vaccinia Virus protein VP39"/>
    <property type="match status" value="1"/>
</dbReference>
<comment type="caution">
    <text evidence="2">The sequence shown here is derived from an EMBL/GenBank/DDBJ whole genome shotgun (WGS) entry which is preliminary data.</text>
</comment>
<name>A0A8H2QX05_9FIRM</name>